<dbReference type="KEGG" id="vg:10228539"/>
<dbReference type="EMBL" id="HQ641347">
    <property type="protein sequence ID" value="ADX87876.1"/>
    <property type="molecule type" value="Genomic_DNA"/>
</dbReference>
<sequence length="64" mass="7593">MTNTPDANRIHYIPRNTTYRVLQHNISIKSECGWVDGCLYQDESSGKSYCRPYHLFDDRWLVVE</sequence>
<evidence type="ECO:0000313" key="1">
    <source>
        <dbReference type="EMBL" id="ADX87876.1"/>
    </source>
</evidence>
<reference evidence="1 2" key="1">
    <citation type="journal article" date="2011" name="MBio">
        <title>Evidence of a dominant lineage of Vibrio cholerae-specific lytic bacteriophages shed by cholera patients over a 10-year period in Dhaka, Bangladesh.</title>
        <authorList>
            <person name="Seed K.D."/>
            <person name="Bodi K.L."/>
            <person name="Kropinski A.M."/>
            <person name="Ackermann H.W."/>
            <person name="Calderwood S.B."/>
            <person name="Qadri F."/>
            <person name="Camilli A."/>
        </authorList>
    </citation>
    <scope>NUCLEOTIDE SEQUENCE [LARGE SCALE GENOMIC DNA]</scope>
</reference>
<dbReference type="Proteomes" id="UP000007502">
    <property type="component" value="Segment"/>
</dbReference>
<proteinExistence type="predicted"/>
<organism evidence="1 2">
    <name type="scientific">Vibrio phage ICP1</name>
    <dbReference type="NCBI Taxonomy" id="979525"/>
    <lineage>
        <taxon>Viruses</taxon>
        <taxon>Duplodnaviria</taxon>
        <taxon>Heunggongvirae</taxon>
        <taxon>Uroviricota</taxon>
        <taxon>Caudoviricetes</taxon>
        <taxon>Mohonavirus</taxon>
        <taxon>Mohonavirus ICP1</taxon>
    </lineage>
</organism>
<protein>
    <submittedName>
        <fullName evidence="1">Uncharacterized protein ORF60</fullName>
    </submittedName>
</protein>
<accession>F1D182</accession>
<dbReference type="GeneID" id="10228539"/>
<name>F1D182_9CAUD</name>
<keyword evidence="2" id="KW-1185">Reference proteome</keyword>
<gene>
    <name evidence="1" type="primary">ORF60</name>
</gene>
<dbReference type="RefSeq" id="YP_004251001.1">
    <property type="nucleotide sequence ID" value="NC_015157.1"/>
</dbReference>
<evidence type="ECO:0000313" key="2">
    <source>
        <dbReference type="Proteomes" id="UP000007502"/>
    </source>
</evidence>
<dbReference type="OrthoDB" id="27409at10239"/>